<name>A0A3M0CG46_9PROT</name>
<gene>
    <name evidence="1" type="ORF">BXY39_2049</name>
</gene>
<sequence>MRDTSGPYQVRILEESGWLKLHGGAPVFGERALFRPYSGGGLSRSTGLGPPDGRRSVVSHAIRSRLSRAFL</sequence>
<reference evidence="1 2" key="1">
    <citation type="submission" date="2018-10" db="EMBL/GenBank/DDBJ databases">
        <title>Genomic Encyclopedia of Archaeal and Bacterial Type Strains, Phase II (KMG-II): from individual species to whole genera.</title>
        <authorList>
            <person name="Goeker M."/>
        </authorList>
    </citation>
    <scope>NUCLEOTIDE SEQUENCE [LARGE SCALE GENOMIC DNA]</scope>
    <source>
        <strain evidence="1 2">DSM 25217</strain>
    </source>
</reference>
<evidence type="ECO:0000313" key="1">
    <source>
        <dbReference type="EMBL" id="RMB07955.1"/>
    </source>
</evidence>
<accession>A0A3M0CG46</accession>
<evidence type="ECO:0000313" key="2">
    <source>
        <dbReference type="Proteomes" id="UP000271227"/>
    </source>
</evidence>
<dbReference type="AlphaFoldDB" id="A0A3M0CG46"/>
<keyword evidence="2" id="KW-1185">Reference proteome</keyword>
<organism evidence="1 2">
    <name type="scientific">Eilatimonas milleporae</name>
    <dbReference type="NCBI Taxonomy" id="911205"/>
    <lineage>
        <taxon>Bacteria</taxon>
        <taxon>Pseudomonadati</taxon>
        <taxon>Pseudomonadota</taxon>
        <taxon>Alphaproteobacteria</taxon>
        <taxon>Kordiimonadales</taxon>
        <taxon>Kordiimonadaceae</taxon>
        <taxon>Eilatimonas</taxon>
    </lineage>
</organism>
<protein>
    <submittedName>
        <fullName evidence="1">Uncharacterized protein</fullName>
    </submittedName>
</protein>
<dbReference type="Proteomes" id="UP000271227">
    <property type="component" value="Unassembled WGS sequence"/>
</dbReference>
<dbReference type="EMBL" id="REFR01000011">
    <property type="protein sequence ID" value="RMB07955.1"/>
    <property type="molecule type" value="Genomic_DNA"/>
</dbReference>
<proteinExistence type="predicted"/>
<comment type="caution">
    <text evidence="1">The sequence shown here is derived from an EMBL/GenBank/DDBJ whole genome shotgun (WGS) entry which is preliminary data.</text>
</comment>
<dbReference type="InParanoid" id="A0A3M0CG46"/>